<organism evidence="1">
    <name type="scientific">marine sediment metagenome</name>
    <dbReference type="NCBI Taxonomy" id="412755"/>
    <lineage>
        <taxon>unclassified sequences</taxon>
        <taxon>metagenomes</taxon>
        <taxon>ecological metagenomes</taxon>
    </lineage>
</organism>
<comment type="caution">
    <text evidence="1">The sequence shown here is derived from an EMBL/GenBank/DDBJ whole genome shotgun (WGS) entry which is preliminary data.</text>
</comment>
<accession>X0WR40</accession>
<dbReference type="EMBL" id="BARS01030931">
    <property type="protein sequence ID" value="GAG26968.1"/>
    <property type="molecule type" value="Genomic_DNA"/>
</dbReference>
<gene>
    <name evidence="1" type="ORF">S01H1_48176</name>
</gene>
<dbReference type="AlphaFoldDB" id="X0WR40"/>
<evidence type="ECO:0000313" key="1">
    <source>
        <dbReference type="EMBL" id="GAG26968.1"/>
    </source>
</evidence>
<protein>
    <submittedName>
        <fullName evidence="1">Uncharacterized protein</fullName>
    </submittedName>
</protein>
<reference evidence="1" key="1">
    <citation type="journal article" date="2014" name="Front. Microbiol.">
        <title>High frequency of phylogenetically diverse reductive dehalogenase-homologous genes in deep subseafloor sedimentary metagenomes.</title>
        <authorList>
            <person name="Kawai M."/>
            <person name="Futagami T."/>
            <person name="Toyoda A."/>
            <person name="Takaki Y."/>
            <person name="Nishi S."/>
            <person name="Hori S."/>
            <person name="Arai W."/>
            <person name="Tsubouchi T."/>
            <person name="Morono Y."/>
            <person name="Uchiyama I."/>
            <person name="Ito T."/>
            <person name="Fujiyama A."/>
            <person name="Inagaki F."/>
            <person name="Takami H."/>
        </authorList>
    </citation>
    <scope>NUCLEOTIDE SEQUENCE</scope>
    <source>
        <strain evidence="1">Expedition CK06-06</strain>
    </source>
</reference>
<sequence>MPVHVIKEKERIVIKRVPVSGVLREEEEMKAYV</sequence>
<name>X0WR40_9ZZZZ</name>
<feature type="non-terminal residue" evidence="1">
    <location>
        <position position="33"/>
    </location>
</feature>
<proteinExistence type="predicted"/>